<sequence length="764" mass="85396">MSREASKQQHGRHGGVSPEQDIWMESITTSSPYTLDDDSVRLLDKTEQESKHKSPHRPSTPCCAEDKVSLKMTSSYQRSLEPHQSFTTRIQNRRAGSRFHGWRMGILLGCIMSAIILCVNVGVLIFAAVRRAGFKGGFAEPFDFAPSRMSQLSSAIHIVINVLSTLLLSASNYTMQVLSSPTRAEVDKRHRKAQWFDIGVLSVHNLTQITMKRSTLCAVLVLSSVPLHLFYNSAAIYIAASSEFDVHLLPSESSKIPSMSTNTTFTHFVNETWRPDFTAPLIQYQDLYLVVDRWASTINITNQIGEPWEEVATPKNITLPIEADVPFDALLTNVTSWVKIEALGVSSLTKDPFPSFAHISYGYAIKANPEDRIQLSLNFLIIVIVCNAIKLSVMMLVLYREKSEFIVTIGDGVASFLEHRDPNTEKFCVFNKHALTAEVAHRTTRQTIQDEPDFGSQAQYKEDMFKQIDPKTKDDRSRTLKDDAFEKLVLTSNGVWRDFKYPYSSALGKDREIGSSFIFLVIFVTFILGFILVTQMISGNVSSKWGTSSTTVLGDSGHNAGNSLALAWMSNAPQIVLSFLYFAINSECTSMAGAYEWNRMALVRKGLRVTKPFGEQRSTYFLQLPLRFSLPLIAISGGLHWLLSQSLFLLRIDTVDREGNLNPGQSKSGMGFSSSSFLTLCGTFYIFVIAVGIVGRRRIQARVPFAASCSLVISAACHAPEREQETHLRRIKWGVVEERMFDQKMHCSFSSGPVEDPVPGEVYS</sequence>
<dbReference type="PANTHER" id="PTHR35395:SF1">
    <property type="entry name" value="DUF6536 DOMAIN-CONTAINING PROTEIN"/>
    <property type="match status" value="1"/>
</dbReference>
<dbReference type="EMBL" id="CAOQHR010000010">
    <property type="protein sequence ID" value="CAI6340112.1"/>
    <property type="molecule type" value="Genomic_DNA"/>
</dbReference>
<dbReference type="Proteomes" id="UP001152607">
    <property type="component" value="Unassembled WGS sequence"/>
</dbReference>
<evidence type="ECO:0000313" key="4">
    <source>
        <dbReference type="EMBL" id="CAI6340112.1"/>
    </source>
</evidence>
<feature type="transmembrane region" description="Helical" evidence="2">
    <location>
        <begin position="517"/>
        <end position="537"/>
    </location>
</feature>
<keyword evidence="2" id="KW-0812">Transmembrane</keyword>
<dbReference type="Pfam" id="PF20163">
    <property type="entry name" value="DUF6536"/>
    <property type="match status" value="1"/>
</dbReference>
<feature type="transmembrane region" description="Helical" evidence="2">
    <location>
        <begin position="379"/>
        <end position="399"/>
    </location>
</feature>
<evidence type="ECO:0000256" key="2">
    <source>
        <dbReference type="SAM" id="Phobius"/>
    </source>
</evidence>
<feature type="compositionally biased region" description="Basic and acidic residues" evidence="1">
    <location>
        <begin position="38"/>
        <end position="52"/>
    </location>
</feature>
<organism evidence="4 5">
    <name type="scientific">Periconia digitata</name>
    <dbReference type="NCBI Taxonomy" id="1303443"/>
    <lineage>
        <taxon>Eukaryota</taxon>
        <taxon>Fungi</taxon>
        <taxon>Dikarya</taxon>
        <taxon>Ascomycota</taxon>
        <taxon>Pezizomycotina</taxon>
        <taxon>Dothideomycetes</taxon>
        <taxon>Pleosporomycetidae</taxon>
        <taxon>Pleosporales</taxon>
        <taxon>Massarineae</taxon>
        <taxon>Periconiaceae</taxon>
        <taxon>Periconia</taxon>
    </lineage>
</organism>
<comment type="caution">
    <text evidence="4">The sequence shown here is derived from an EMBL/GenBank/DDBJ whole genome shotgun (WGS) entry which is preliminary data.</text>
</comment>
<feature type="transmembrane region" description="Helical" evidence="2">
    <location>
        <begin position="149"/>
        <end position="170"/>
    </location>
</feature>
<evidence type="ECO:0000313" key="5">
    <source>
        <dbReference type="Proteomes" id="UP001152607"/>
    </source>
</evidence>
<evidence type="ECO:0000256" key="1">
    <source>
        <dbReference type="SAM" id="MobiDB-lite"/>
    </source>
</evidence>
<evidence type="ECO:0000259" key="3">
    <source>
        <dbReference type="Pfam" id="PF20163"/>
    </source>
</evidence>
<keyword evidence="2" id="KW-0472">Membrane</keyword>
<feature type="transmembrane region" description="Helical" evidence="2">
    <location>
        <begin position="216"/>
        <end position="240"/>
    </location>
</feature>
<keyword evidence="2" id="KW-1133">Transmembrane helix</keyword>
<feature type="transmembrane region" description="Helical" evidence="2">
    <location>
        <begin position="106"/>
        <end position="129"/>
    </location>
</feature>
<dbReference type="OrthoDB" id="5429634at2759"/>
<accession>A0A9W4USV3</accession>
<dbReference type="InterPro" id="IPR046623">
    <property type="entry name" value="DUF6536"/>
</dbReference>
<dbReference type="PANTHER" id="PTHR35395">
    <property type="entry name" value="DUF6536 DOMAIN-CONTAINING PROTEIN"/>
    <property type="match status" value="1"/>
</dbReference>
<gene>
    <name evidence="4" type="ORF">PDIGIT_LOCUS13282</name>
</gene>
<proteinExistence type="predicted"/>
<dbReference type="AlphaFoldDB" id="A0A9W4USV3"/>
<protein>
    <recommendedName>
        <fullName evidence="3">DUF6536 domain-containing protein</fullName>
    </recommendedName>
</protein>
<feature type="transmembrane region" description="Helical" evidence="2">
    <location>
        <begin position="630"/>
        <end position="652"/>
    </location>
</feature>
<name>A0A9W4USV3_9PLEO</name>
<feature type="region of interest" description="Disordered" evidence="1">
    <location>
        <begin position="1"/>
        <end position="64"/>
    </location>
</feature>
<reference evidence="4" key="1">
    <citation type="submission" date="2023-01" db="EMBL/GenBank/DDBJ databases">
        <authorList>
            <person name="Van Ghelder C."/>
            <person name="Rancurel C."/>
        </authorList>
    </citation>
    <scope>NUCLEOTIDE SEQUENCE</scope>
    <source>
        <strain evidence="4">CNCM I-4278</strain>
    </source>
</reference>
<feature type="transmembrane region" description="Helical" evidence="2">
    <location>
        <begin position="575"/>
        <end position="595"/>
    </location>
</feature>
<feature type="domain" description="DUF6536" evidence="3">
    <location>
        <begin position="102"/>
        <end position="251"/>
    </location>
</feature>
<feature type="transmembrane region" description="Helical" evidence="2">
    <location>
        <begin position="672"/>
        <end position="694"/>
    </location>
</feature>
<keyword evidence="5" id="KW-1185">Reference proteome</keyword>